<sequence length="65" mass="7732">MYILTAVLVLVILVLYVCGCFLMRAFLRTNDTTDQDKWKPVLTWPVIMIDVIWDCAIKNHKKFEW</sequence>
<reference evidence="2" key="1">
    <citation type="submission" date="2018-03" db="EMBL/GenBank/DDBJ databases">
        <title>Complete genome sequence analysis of Enterobacteria phage IME347.</title>
        <authorList>
            <person name="Li P."/>
            <person name="Wang J."/>
            <person name="Tong Y."/>
        </authorList>
    </citation>
    <scope>NUCLEOTIDE SEQUENCE [LARGE SCALE GENOMIC DNA]</scope>
</reference>
<keyword evidence="1" id="KW-1133">Transmembrane helix</keyword>
<dbReference type="GeneID" id="54991347"/>
<dbReference type="Proteomes" id="UP000247217">
    <property type="component" value="Segment"/>
</dbReference>
<keyword evidence="1" id="KW-0812">Transmembrane</keyword>
<keyword evidence="3" id="KW-1185">Reference proteome</keyword>
<evidence type="ECO:0000313" key="2">
    <source>
        <dbReference type="EMBL" id="AWD92206.1"/>
    </source>
</evidence>
<organism evidence="2">
    <name type="scientific">Escherichia phage vB_EcoS_IME347</name>
    <dbReference type="NCBI Taxonomy" id="2496546"/>
    <lineage>
        <taxon>Viruses</taxon>
        <taxon>Duplodnaviria</taxon>
        <taxon>Heunggongvirae</taxon>
        <taxon>Uroviricota</taxon>
        <taxon>Caudoviricetes</taxon>
        <taxon>Drexlerviridae</taxon>
        <taxon>Tunavirinae</taxon>
        <taxon>Badaguanvirus</taxon>
        <taxon>Badaguanvirus IME347</taxon>
    </lineage>
</organism>
<accession>A0A2S1GS80</accession>
<proteinExistence type="predicted"/>
<name>A0A2S1GS80_9CAUD</name>
<dbReference type="EMBL" id="MH051918">
    <property type="protein sequence ID" value="AWD92206.1"/>
    <property type="molecule type" value="Genomic_DNA"/>
</dbReference>
<keyword evidence="1" id="KW-0472">Membrane</keyword>
<dbReference type="RefSeq" id="YP_009800842.1">
    <property type="nucleotide sequence ID" value="NC_047960.1"/>
</dbReference>
<protein>
    <submittedName>
        <fullName evidence="2">Uncharacterized protein</fullName>
    </submittedName>
</protein>
<feature type="transmembrane region" description="Helical" evidence="1">
    <location>
        <begin position="6"/>
        <end position="27"/>
    </location>
</feature>
<evidence type="ECO:0000313" key="3">
    <source>
        <dbReference type="Proteomes" id="UP000247217"/>
    </source>
</evidence>
<evidence type="ECO:0000256" key="1">
    <source>
        <dbReference type="SAM" id="Phobius"/>
    </source>
</evidence>
<dbReference type="KEGG" id="vg:54991347"/>